<organism evidence="2 3">
    <name type="scientific">Xyrichtys novacula</name>
    <name type="common">Pearly razorfish</name>
    <name type="synonym">Hemipteronotus novacula</name>
    <dbReference type="NCBI Taxonomy" id="13765"/>
    <lineage>
        <taxon>Eukaryota</taxon>
        <taxon>Metazoa</taxon>
        <taxon>Chordata</taxon>
        <taxon>Craniata</taxon>
        <taxon>Vertebrata</taxon>
        <taxon>Euteleostomi</taxon>
        <taxon>Actinopterygii</taxon>
        <taxon>Neopterygii</taxon>
        <taxon>Teleostei</taxon>
        <taxon>Neoteleostei</taxon>
        <taxon>Acanthomorphata</taxon>
        <taxon>Eupercaria</taxon>
        <taxon>Labriformes</taxon>
        <taxon>Labridae</taxon>
        <taxon>Xyrichtys</taxon>
    </lineage>
</organism>
<protein>
    <submittedName>
        <fullName evidence="2">Uncharacterized protein</fullName>
    </submittedName>
</protein>
<evidence type="ECO:0000313" key="3">
    <source>
        <dbReference type="Proteomes" id="UP001178508"/>
    </source>
</evidence>
<keyword evidence="3" id="KW-1185">Reference proteome</keyword>
<sequence length="107" mass="11545">MSDHVSQFASKLVTRVEIDFSVGRKADSFVGMAYEAGAVASVYRHEEEYETKPRAEIKDGNTRREQTAQGIKSGRETGGGLGGGGGCRDDGGCNFPRALERLNGKFN</sequence>
<evidence type="ECO:0000256" key="1">
    <source>
        <dbReference type="SAM" id="MobiDB-lite"/>
    </source>
</evidence>
<reference evidence="2" key="1">
    <citation type="submission" date="2023-08" db="EMBL/GenBank/DDBJ databases">
        <authorList>
            <person name="Alioto T."/>
            <person name="Alioto T."/>
            <person name="Gomez Garrido J."/>
        </authorList>
    </citation>
    <scope>NUCLEOTIDE SEQUENCE</scope>
</reference>
<dbReference type="Proteomes" id="UP001178508">
    <property type="component" value="Chromosome 2"/>
</dbReference>
<dbReference type="EMBL" id="OY660865">
    <property type="protein sequence ID" value="CAJ1051935.1"/>
    <property type="molecule type" value="Genomic_DNA"/>
</dbReference>
<name>A0AAV1ETB8_XYRNO</name>
<gene>
    <name evidence="2" type="ORF">XNOV1_A024910</name>
</gene>
<evidence type="ECO:0000313" key="2">
    <source>
        <dbReference type="EMBL" id="CAJ1051935.1"/>
    </source>
</evidence>
<feature type="region of interest" description="Disordered" evidence="1">
    <location>
        <begin position="57"/>
        <end position="87"/>
    </location>
</feature>
<feature type="compositionally biased region" description="Gly residues" evidence="1">
    <location>
        <begin position="76"/>
        <end position="86"/>
    </location>
</feature>
<feature type="compositionally biased region" description="Basic and acidic residues" evidence="1">
    <location>
        <begin position="57"/>
        <end position="66"/>
    </location>
</feature>
<accession>A0AAV1ETB8</accession>
<dbReference type="AlphaFoldDB" id="A0AAV1ETB8"/>
<proteinExistence type="predicted"/>